<name>A0A1I4UXI5_9HYPH</name>
<dbReference type="SMART" id="SM00822">
    <property type="entry name" value="PKS_KR"/>
    <property type="match status" value="1"/>
</dbReference>
<dbReference type="AlphaFoldDB" id="A0A1I4UXI5"/>
<dbReference type="PRINTS" id="PR00080">
    <property type="entry name" value="SDRFAMILY"/>
</dbReference>
<sequence>MTRQTWFITGASSGFGQAFAHHAVAAGYNVVATARDPSRLSAIAALAPERVLVHRLDVTRPGEAEEAIKAAIARFGRIDVLINNAGYGIVGAAEETPERELRAQMETNFFGAVGVTKAALAQFRAQGGGAIVNISSLGGQLSYPGFSAYSASKFALEGFSEALAGEMAPFGVKVLIVEPGAFRTRLAGEAMKHMPIIPAYDQVVGATRDFARRMDGTQEGDPLKAAAAIDAALKADNTPLRLQLGRDAVDAIRSHAEHLLADLALWEDVALDTRLDPATSDAASAGA</sequence>
<keyword evidence="2" id="KW-0560">Oxidoreductase</keyword>
<keyword evidence="6" id="KW-1185">Reference proteome</keyword>
<feature type="domain" description="Ketoreductase" evidence="4">
    <location>
        <begin position="4"/>
        <end position="185"/>
    </location>
</feature>
<organism evidence="5 6">
    <name type="scientific">Pleomorphomonas diazotrophica</name>
    <dbReference type="NCBI Taxonomy" id="1166257"/>
    <lineage>
        <taxon>Bacteria</taxon>
        <taxon>Pseudomonadati</taxon>
        <taxon>Pseudomonadota</taxon>
        <taxon>Alphaproteobacteria</taxon>
        <taxon>Hyphomicrobiales</taxon>
        <taxon>Pleomorphomonadaceae</taxon>
        <taxon>Pleomorphomonas</taxon>
    </lineage>
</organism>
<evidence type="ECO:0000313" key="6">
    <source>
        <dbReference type="Proteomes" id="UP000233491"/>
    </source>
</evidence>
<dbReference type="InterPro" id="IPR036291">
    <property type="entry name" value="NAD(P)-bd_dom_sf"/>
</dbReference>
<evidence type="ECO:0000256" key="1">
    <source>
        <dbReference type="ARBA" id="ARBA00006484"/>
    </source>
</evidence>
<dbReference type="PANTHER" id="PTHR43976">
    <property type="entry name" value="SHORT CHAIN DEHYDROGENASE"/>
    <property type="match status" value="1"/>
</dbReference>
<dbReference type="Gene3D" id="3.40.50.720">
    <property type="entry name" value="NAD(P)-binding Rossmann-like Domain"/>
    <property type="match status" value="1"/>
</dbReference>
<gene>
    <name evidence="5" type="ORF">CXZ10_07460</name>
</gene>
<dbReference type="OrthoDB" id="9793825at2"/>
<protein>
    <submittedName>
        <fullName evidence="5">Short-chain dehydrogenase/reductase</fullName>
    </submittedName>
</protein>
<dbReference type="EMBL" id="PJNW01000004">
    <property type="protein sequence ID" value="PKR89728.1"/>
    <property type="molecule type" value="Genomic_DNA"/>
</dbReference>
<dbReference type="RefSeq" id="WP_101288529.1">
    <property type="nucleotide sequence ID" value="NZ_FOUQ01000009.1"/>
</dbReference>
<dbReference type="InterPro" id="IPR020904">
    <property type="entry name" value="Sc_DH/Rdtase_CS"/>
</dbReference>
<evidence type="ECO:0000256" key="3">
    <source>
        <dbReference type="RuleBase" id="RU000363"/>
    </source>
</evidence>
<dbReference type="GO" id="GO:0016491">
    <property type="term" value="F:oxidoreductase activity"/>
    <property type="evidence" value="ECO:0007669"/>
    <property type="project" value="UniProtKB-KW"/>
</dbReference>
<dbReference type="NCBIfam" id="NF004824">
    <property type="entry name" value="PRK06180.1"/>
    <property type="match status" value="1"/>
</dbReference>
<evidence type="ECO:0000313" key="5">
    <source>
        <dbReference type="EMBL" id="PKR89728.1"/>
    </source>
</evidence>
<dbReference type="PRINTS" id="PR00081">
    <property type="entry name" value="GDHRDH"/>
</dbReference>
<comment type="similarity">
    <text evidence="1 3">Belongs to the short-chain dehydrogenases/reductases (SDR) family.</text>
</comment>
<dbReference type="PROSITE" id="PS00061">
    <property type="entry name" value="ADH_SHORT"/>
    <property type="match status" value="1"/>
</dbReference>
<reference evidence="5 6" key="1">
    <citation type="submission" date="2017-12" db="EMBL/GenBank/DDBJ databases">
        <title>Anaerobic carbon monoxide metabolism by Pleomorphomonas carboxyditropha sp. nov., a new mesophilic hydrogenogenic carboxidotroph.</title>
        <authorList>
            <person name="Esquivel-Elizondo S."/>
            <person name="Krajmalnik-Brown R."/>
        </authorList>
    </citation>
    <scope>NUCLEOTIDE SEQUENCE [LARGE SCALE GENOMIC DNA]</scope>
    <source>
        <strain evidence="5 6">R5-392</strain>
    </source>
</reference>
<dbReference type="InterPro" id="IPR057326">
    <property type="entry name" value="KR_dom"/>
</dbReference>
<evidence type="ECO:0000256" key="2">
    <source>
        <dbReference type="ARBA" id="ARBA00023002"/>
    </source>
</evidence>
<accession>A0A1I4UXI5</accession>
<dbReference type="PANTHER" id="PTHR43976:SF16">
    <property type="entry name" value="SHORT-CHAIN DEHYDROGENASE_REDUCTASE FAMILY PROTEIN"/>
    <property type="match status" value="1"/>
</dbReference>
<evidence type="ECO:0000259" key="4">
    <source>
        <dbReference type="SMART" id="SM00822"/>
    </source>
</evidence>
<dbReference type="Pfam" id="PF00106">
    <property type="entry name" value="adh_short"/>
    <property type="match status" value="1"/>
</dbReference>
<dbReference type="InterPro" id="IPR002347">
    <property type="entry name" value="SDR_fam"/>
</dbReference>
<dbReference type="CDD" id="cd05374">
    <property type="entry name" value="17beta-HSD-like_SDR_c"/>
    <property type="match status" value="1"/>
</dbReference>
<dbReference type="InterPro" id="IPR051911">
    <property type="entry name" value="SDR_oxidoreductase"/>
</dbReference>
<dbReference type="SUPFAM" id="SSF51735">
    <property type="entry name" value="NAD(P)-binding Rossmann-fold domains"/>
    <property type="match status" value="1"/>
</dbReference>
<proteinExistence type="inferred from homology"/>
<dbReference type="Proteomes" id="UP000233491">
    <property type="component" value="Unassembled WGS sequence"/>
</dbReference>
<comment type="caution">
    <text evidence="5">The sequence shown here is derived from an EMBL/GenBank/DDBJ whole genome shotgun (WGS) entry which is preliminary data.</text>
</comment>